<evidence type="ECO:0000313" key="2">
    <source>
        <dbReference type="Proteomes" id="UP000196158"/>
    </source>
</evidence>
<keyword evidence="2" id="KW-1185">Reference proteome</keyword>
<dbReference type="STRING" id="1789683.A0A1X7R6L2"/>
<accession>A0A1X7R6L2</accession>
<dbReference type="AlphaFoldDB" id="A0A1X7R6L2"/>
<reference evidence="1 2" key="1">
    <citation type="submission" date="2017-04" db="EMBL/GenBank/DDBJ databases">
        <authorList>
            <person name="Afonso C.L."/>
            <person name="Miller P.J."/>
            <person name="Scott M.A."/>
            <person name="Spackman E."/>
            <person name="Goraichik I."/>
            <person name="Dimitrov K.M."/>
            <person name="Suarez D.L."/>
            <person name="Swayne D.E."/>
        </authorList>
    </citation>
    <scope>NUCLEOTIDE SEQUENCE [LARGE SCALE GENOMIC DNA]</scope>
</reference>
<protein>
    <submittedName>
        <fullName evidence="1">Similar to Saccharomyces cerevisiae YGL060W YBP2 Central kinetochore associated protein that mediates mitotic progression</fullName>
    </submittedName>
</protein>
<dbReference type="Proteomes" id="UP000196158">
    <property type="component" value="Unassembled WGS sequence"/>
</dbReference>
<dbReference type="GO" id="GO:0005737">
    <property type="term" value="C:cytoplasm"/>
    <property type="evidence" value="ECO:0007669"/>
    <property type="project" value="TreeGrafter"/>
</dbReference>
<proteinExistence type="predicted"/>
<organism evidence="1 2">
    <name type="scientific">Maudiozyma saulgeensis</name>
    <dbReference type="NCBI Taxonomy" id="1789683"/>
    <lineage>
        <taxon>Eukaryota</taxon>
        <taxon>Fungi</taxon>
        <taxon>Dikarya</taxon>
        <taxon>Ascomycota</taxon>
        <taxon>Saccharomycotina</taxon>
        <taxon>Saccharomycetes</taxon>
        <taxon>Saccharomycetales</taxon>
        <taxon>Saccharomycetaceae</taxon>
        <taxon>Maudiozyma</taxon>
    </lineage>
</organism>
<dbReference type="PANTHER" id="PTHR28020:SF1">
    <property type="entry name" value="YAP1-BINDING PROTEIN 1-RELATED"/>
    <property type="match status" value="1"/>
</dbReference>
<dbReference type="InterPro" id="IPR040347">
    <property type="entry name" value="YBP1/2"/>
</dbReference>
<dbReference type="Pfam" id="PF08568">
    <property type="entry name" value="Kinetochor_Ybp2"/>
    <property type="match status" value="1"/>
</dbReference>
<gene>
    <name evidence="1" type="ORF">KASA_0L02904G</name>
</gene>
<dbReference type="EMBL" id="FXLY01000007">
    <property type="protein sequence ID" value="SMN21241.1"/>
    <property type="molecule type" value="Genomic_DNA"/>
</dbReference>
<dbReference type="OrthoDB" id="5396786at2759"/>
<name>A0A1X7R6L2_9SACH</name>
<evidence type="ECO:0000313" key="1">
    <source>
        <dbReference type="EMBL" id="SMN21241.1"/>
    </source>
</evidence>
<dbReference type="InterPro" id="IPR013877">
    <property type="entry name" value="YAP-bd/ALF4/Glomulin"/>
</dbReference>
<dbReference type="GO" id="GO:0034599">
    <property type="term" value="P:cellular response to oxidative stress"/>
    <property type="evidence" value="ECO:0007669"/>
    <property type="project" value="InterPro"/>
</dbReference>
<sequence length="637" mass="74134">MDLPIEEVCQKLKLAFEEQQDDPVSLVTVIDLFATQIDSNGTLIDKETFLNTIHDSLTDSILQEIGWDLPKTLINFISIKNIETDDTLSKNIILNTVAKCFNKIALKGNPKECLLAACELLSDLKLDSSSEDSNDAIDINESIYHHDNSNSLINENEAIPDIKIHFLFELIITCNNRIDTLYPSKFLAEIVMAFNTFMRNNSESMNEPFFFLKRIYQYIINYNKLQHDRSTKVNDQDQIFKDEFYLENKLIYHLITHSLGQCLKNQRFPFDHYYTGEMEKKSHLKDNKNIIDIFSKFHLLILLYDINLKQDFQNYITESKLIYDRTFEKFNESKNNQADSKLMDFLWGVSYHYTIEKSLKEKTVVADPLGILVLVGAHYMEENTCIIPNLTVTDVIYCYIRYVTTSLRSRLYFNSIAESSLRYCLWITITQNSTNSIKDELNRLPNAISTFFLQVLLLRTCSLHEEEIPEISYTLLSRLLCLFSEKISFDYIINVLTECPHIIARINILSILKVMMTKPIQNIEKQQSTTNSPPQLPPRPYIQANNDTIHKMVDVFVLTINEMTQDMDDENYLNLILDYMNFFVSLRDKCNNDTLSVVYTTVSKFATDNTNETKLPQLEFIKQANDTLKNYLHPKET</sequence>
<dbReference type="PANTHER" id="PTHR28020">
    <property type="entry name" value="YAP1-BINDING PROTEIN 1-RELATED"/>
    <property type="match status" value="1"/>
</dbReference>